<dbReference type="Proteomes" id="UP000249949">
    <property type="component" value="Chromosome"/>
</dbReference>
<dbReference type="AlphaFoldDB" id="A0A2Z2HHP4"/>
<dbReference type="PANTHER" id="PTHR34293:SF1">
    <property type="entry name" value="HTH-TYPE TRANSCRIPTIONAL REGULATOR TRMBL2"/>
    <property type="match status" value="1"/>
</dbReference>
<evidence type="ECO:0000259" key="2">
    <source>
        <dbReference type="Pfam" id="PF01978"/>
    </source>
</evidence>
<dbReference type="Gene3D" id="1.10.10.10">
    <property type="entry name" value="Winged helix-like DNA-binding domain superfamily/Winged helix DNA-binding domain"/>
    <property type="match status" value="1"/>
</dbReference>
<proteinExistence type="inferred from homology"/>
<dbReference type="InterPro" id="IPR036390">
    <property type="entry name" value="WH_DNA-bd_sf"/>
</dbReference>
<feature type="domain" description="Transcription regulator TrmB N-terminal" evidence="2">
    <location>
        <begin position="11"/>
        <end position="77"/>
    </location>
</feature>
<dbReference type="CDD" id="cd00090">
    <property type="entry name" value="HTH_ARSR"/>
    <property type="match status" value="1"/>
</dbReference>
<dbReference type="KEGG" id="nct:NMSP_0119"/>
<dbReference type="EMBL" id="CP021324">
    <property type="protein sequence ID" value="ARS63751.1"/>
    <property type="molecule type" value="Genomic_DNA"/>
</dbReference>
<gene>
    <name evidence="4" type="ORF">NMSP_0119</name>
</gene>
<dbReference type="RefSeq" id="WP_086906982.1">
    <property type="nucleotide sequence ID" value="NZ_CP021324.1"/>
</dbReference>
<dbReference type="PANTHER" id="PTHR34293">
    <property type="entry name" value="HTH-TYPE TRANSCRIPTIONAL REGULATOR TRMBL2"/>
    <property type="match status" value="1"/>
</dbReference>
<dbReference type="InterPro" id="IPR051797">
    <property type="entry name" value="TrmB-like"/>
</dbReference>
<protein>
    <submittedName>
        <fullName evidence="4">Sugar-specific transcriptional regulator TrmB</fullName>
    </submittedName>
</protein>
<keyword evidence="5" id="KW-1185">Reference proteome</keyword>
<evidence type="ECO:0000313" key="5">
    <source>
        <dbReference type="Proteomes" id="UP000249949"/>
    </source>
</evidence>
<evidence type="ECO:0000313" key="4">
    <source>
        <dbReference type="EMBL" id="ARS63751.1"/>
    </source>
</evidence>
<sequence length="255" mass="28069">MSISDKTKKSLEKIGLTSYEIKTFSALLKSGEMTASDLSQKSGVPYSKIYEVLGTLEEKGWIGSDDSRPTKYFAKSPATGVESTKQKMENDFLQNQNVILNELVPLYEKSGISEKPDIWVLSGAINITAKILEMVDSCRDEVMITLPEAGVELVKQALPKLRALHDKGVKITILTSDKIDKESITAIKRVAEVKIKKGLFGGGIISDKRYVVILLGPEIAGENSSDIIAIWADHIGLAGIARQYFEYLLKDSKKV</sequence>
<dbReference type="InterPro" id="IPR002831">
    <property type="entry name" value="Tscrpt_reg_TrmB_N"/>
</dbReference>
<dbReference type="Pfam" id="PF01978">
    <property type="entry name" value="TrmB"/>
    <property type="match status" value="1"/>
</dbReference>
<feature type="domain" description="Transcription regulator TrmB C-terminal" evidence="3">
    <location>
        <begin position="118"/>
        <end position="234"/>
    </location>
</feature>
<evidence type="ECO:0000256" key="1">
    <source>
        <dbReference type="ARBA" id="ARBA00007287"/>
    </source>
</evidence>
<dbReference type="InterPro" id="IPR011991">
    <property type="entry name" value="ArsR-like_HTH"/>
</dbReference>
<dbReference type="CDD" id="cd09124">
    <property type="entry name" value="PLDc_like_TrmB_middle"/>
    <property type="match status" value="1"/>
</dbReference>
<reference evidence="4 5" key="1">
    <citation type="journal article" date="2017" name="Environ. Microbiol.">
        <title>Genome and epigenome of a novel marine Thaumarchaeota strain suggest viral infection, phosphorothioation DNA modification and multiple restriction systems.</title>
        <authorList>
            <person name="Ahlgren N.A."/>
            <person name="Chen Y."/>
            <person name="Needham D.M."/>
            <person name="Parada A.E."/>
            <person name="Sachdeva R."/>
            <person name="Trinh V."/>
            <person name="Chen T."/>
            <person name="Fuhrman J.A."/>
        </authorList>
    </citation>
    <scope>NUCLEOTIDE SEQUENCE [LARGE SCALE GENOMIC DNA]</scope>
    <source>
        <strain evidence="4 5">SPOT01</strain>
    </source>
</reference>
<dbReference type="GeneID" id="32900622"/>
<dbReference type="OrthoDB" id="30795at2157"/>
<dbReference type="InterPro" id="IPR021586">
    <property type="entry name" value="Tscrpt_reg_TrmB_C"/>
</dbReference>
<dbReference type="Gene3D" id="3.30.870.10">
    <property type="entry name" value="Endonuclease Chain A"/>
    <property type="match status" value="1"/>
</dbReference>
<name>A0A2Z2HHP4_9ARCH</name>
<dbReference type="SUPFAM" id="SSF46785">
    <property type="entry name" value="Winged helix' DNA-binding domain"/>
    <property type="match status" value="1"/>
</dbReference>
<accession>A0A2Z2HHP4</accession>
<evidence type="ECO:0000259" key="3">
    <source>
        <dbReference type="Pfam" id="PF11495"/>
    </source>
</evidence>
<dbReference type="InterPro" id="IPR036388">
    <property type="entry name" value="WH-like_DNA-bd_sf"/>
</dbReference>
<comment type="similarity">
    <text evidence="1">Belongs to the transcriptional regulator TrmB family.</text>
</comment>
<dbReference type="Pfam" id="PF11495">
    <property type="entry name" value="Regulator_TrmB"/>
    <property type="match status" value="1"/>
</dbReference>
<organism evidence="4 5">
    <name type="scientific">Candidatus Nitrosomarinus catalinensis</name>
    <dbReference type="NCBI Taxonomy" id="1898749"/>
    <lineage>
        <taxon>Archaea</taxon>
        <taxon>Nitrososphaerota</taxon>
        <taxon>Nitrososphaeria</taxon>
        <taxon>Nitrosopumilales</taxon>
        <taxon>Nitrosopumilaceae</taxon>
        <taxon>Candidatus Nitrosomarinus</taxon>
    </lineage>
</organism>